<dbReference type="Pfam" id="PF00999">
    <property type="entry name" value="Na_H_Exchanger"/>
    <property type="match status" value="1"/>
</dbReference>
<feature type="transmembrane region" description="Helical" evidence="10">
    <location>
        <begin position="285"/>
        <end position="301"/>
    </location>
</feature>
<feature type="transmembrane region" description="Helical" evidence="10">
    <location>
        <begin position="119"/>
        <end position="139"/>
    </location>
</feature>
<evidence type="ECO:0000256" key="4">
    <source>
        <dbReference type="ARBA" id="ARBA00022475"/>
    </source>
</evidence>
<dbReference type="RefSeq" id="WP_346760646.1">
    <property type="nucleotide sequence ID" value="NZ_JAUJEB010000006.1"/>
</dbReference>
<evidence type="ECO:0000259" key="11">
    <source>
        <dbReference type="Pfam" id="PF00999"/>
    </source>
</evidence>
<evidence type="ECO:0000256" key="3">
    <source>
        <dbReference type="ARBA" id="ARBA00022449"/>
    </source>
</evidence>
<comment type="caution">
    <text evidence="12">The sequence shown here is derived from an EMBL/GenBank/DDBJ whole genome shotgun (WGS) entry which is preliminary data.</text>
</comment>
<feature type="transmembrane region" description="Helical" evidence="10">
    <location>
        <begin position="307"/>
        <end position="327"/>
    </location>
</feature>
<feature type="domain" description="Cation/H+ exchanger transmembrane" evidence="11">
    <location>
        <begin position="17"/>
        <end position="379"/>
    </location>
</feature>
<dbReference type="Gene3D" id="1.20.1530.20">
    <property type="match status" value="1"/>
</dbReference>
<name>A0ABT8LDL6_9BACT</name>
<feature type="transmembrane region" description="Helical" evidence="10">
    <location>
        <begin position="368"/>
        <end position="386"/>
    </location>
</feature>
<feature type="transmembrane region" description="Helical" evidence="10">
    <location>
        <begin position="237"/>
        <end position="256"/>
    </location>
</feature>
<gene>
    <name evidence="12" type="ORF">QQ020_24745</name>
</gene>
<feature type="transmembrane region" description="Helical" evidence="10">
    <location>
        <begin position="151"/>
        <end position="170"/>
    </location>
</feature>
<accession>A0ABT8LDL6</accession>
<evidence type="ECO:0000256" key="6">
    <source>
        <dbReference type="ARBA" id="ARBA00022989"/>
    </source>
</evidence>
<keyword evidence="6 10" id="KW-1133">Transmembrane helix</keyword>
<dbReference type="PANTHER" id="PTHR32507:SF0">
    <property type="entry name" value="NA(+)_H(+) ANTIPORTER 2-RELATED"/>
    <property type="match status" value="1"/>
</dbReference>
<dbReference type="EMBL" id="JAUJEB010000006">
    <property type="protein sequence ID" value="MDN5215311.1"/>
    <property type="molecule type" value="Genomic_DNA"/>
</dbReference>
<dbReference type="InterPro" id="IPR038770">
    <property type="entry name" value="Na+/solute_symporter_sf"/>
</dbReference>
<keyword evidence="3" id="KW-0050">Antiport</keyword>
<evidence type="ECO:0000256" key="5">
    <source>
        <dbReference type="ARBA" id="ARBA00022692"/>
    </source>
</evidence>
<keyword evidence="13" id="KW-1185">Reference proteome</keyword>
<evidence type="ECO:0000313" key="12">
    <source>
        <dbReference type="EMBL" id="MDN5215311.1"/>
    </source>
</evidence>
<evidence type="ECO:0000256" key="9">
    <source>
        <dbReference type="SAM" id="MobiDB-lite"/>
    </source>
</evidence>
<feature type="transmembrane region" description="Helical" evidence="10">
    <location>
        <begin position="62"/>
        <end position="81"/>
    </location>
</feature>
<feature type="transmembrane region" description="Helical" evidence="10">
    <location>
        <begin position="93"/>
        <end position="113"/>
    </location>
</feature>
<feature type="transmembrane region" description="Helical" evidence="10">
    <location>
        <begin position="32"/>
        <end position="50"/>
    </location>
</feature>
<evidence type="ECO:0000256" key="10">
    <source>
        <dbReference type="SAM" id="Phobius"/>
    </source>
</evidence>
<keyword evidence="8 10" id="KW-0472">Membrane</keyword>
<organism evidence="12 13">
    <name type="scientific">Agaribacillus aureus</name>
    <dbReference type="NCBI Taxonomy" id="3051825"/>
    <lineage>
        <taxon>Bacteria</taxon>
        <taxon>Pseudomonadati</taxon>
        <taxon>Bacteroidota</taxon>
        <taxon>Cytophagia</taxon>
        <taxon>Cytophagales</taxon>
        <taxon>Splendidivirgaceae</taxon>
        <taxon>Agaribacillus</taxon>
    </lineage>
</organism>
<sequence length="441" mass="48155">MEDINIYWVTIGVSLIIILSFVYNAIAKKTNIPSVILLIVTGFVLGSFITIDQPKIKPVLEILGTIGLIMIVLEAALDLKLKKENMPLIGKAFLIALLLLVLTSFGIAMVIRFFNDVTIFNALVYAIPLAIMSSAIIIPSVANLSHTKKEFLICEAAFSDILGIMFFYFVLDSTTMETAGEITVSIFTNIAITLIISVILGFVIILFIQRVEAQVKLFLPMAILLLLYSVGKLFHLSSLIFVLAFGLMINNVNLFFRGGLKKFISAEGFEELLADIKLLTLESSFIVRTFFFIVFGMSITVNGLNDITVYLMGLLIIVFIYALRLGVMAGLSKEQLKPGVLIAPRGLITILLFFAIPEELQIATFNPATLLLVIIVSSILMMVGLIKYKGEDEGQSDNHGQPLDTATSAELQEGATSVIPDNLTSGTADPTLPGSDLPSEE</sequence>
<dbReference type="InterPro" id="IPR006153">
    <property type="entry name" value="Cation/H_exchanger_TM"/>
</dbReference>
<dbReference type="PANTHER" id="PTHR32507">
    <property type="entry name" value="NA(+)/H(+) ANTIPORTER 1"/>
    <property type="match status" value="1"/>
</dbReference>
<feature type="transmembrane region" description="Helical" evidence="10">
    <location>
        <begin position="339"/>
        <end position="356"/>
    </location>
</feature>
<evidence type="ECO:0000256" key="8">
    <source>
        <dbReference type="ARBA" id="ARBA00023136"/>
    </source>
</evidence>
<comment type="subcellular location">
    <subcellularLocation>
        <location evidence="1">Cell membrane</location>
        <topology evidence="1">Multi-pass membrane protein</topology>
    </subcellularLocation>
</comment>
<evidence type="ECO:0000256" key="1">
    <source>
        <dbReference type="ARBA" id="ARBA00004651"/>
    </source>
</evidence>
<reference evidence="12" key="1">
    <citation type="submission" date="2023-06" db="EMBL/GenBank/DDBJ databases">
        <title>Genomic of Agaribacillus aureum.</title>
        <authorList>
            <person name="Wang G."/>
        </authorList>
    </citation>
    <scope>NUCLEOTIDE SEQUENCE</scope>
    <source>
        <strain evidence="12">BMA12</strain>
    </source>
</reference>
<proteinExistence type="predicted"/>
<feature type="region of interest" description="Disordered" evidence="9">
    <location>
        <begin position="417"/>
        <end position="441"/>
    </location>
</feature>
<keyword evidence="2" id="KW-0813">Transport</keyword>
<feature type="transmembrane region" description="Helical" evidence="10">
    <location>
        <begin position="182"/>
        <end position="208"/>
    </location>
</feature>
<protein>
    <submittedName>
        <fullName evidence="12">Cation:proton antiporter</fullName>
    </submittedName>
</protein>
<keyword evidence="4" id="KW-1003">Cell membrane</keyword>
<feature type="transmembrane region" description="Helical" evidence="10">
    <location>
        <begin position="6"/>
        <end position="25"/>
    </location>
</feature>
<evidence type="ECO:0000256" key="7">
    <source>
        <dbReference type="ARBA" id="ARBA00023065"/>
    </source>
</evidence>
<keyword evidence="7" id="KW-0406">Ion transport</keyword>
<dbReference type="Proteomes" id="UP001172083">
    <property type="component" value="Unassembled WGS sequence"/>
</dbReference>
<evidence type="ECO:0000256" key="2">
    <source>
        <dbReference type="ARBA" id="ARBA00022448"/>
    </source>
</evidence>
<keyword evidence="5 10" id="KW-0812">Transmembrane</keyword>
<evidence type="ECO:0000313" key="13">
    <source>
        <dbReference type="Proteomes" id="UP001172083"/>
    </source>
</evidence>